<reference evidence="2" key="1">
    <citation type="submission" date="2022-04" db="EMBL/GenBank/DDBJ databases">
        <title>Carnegiea gigantea Genome sequencing and assembly v2.</title>
        <authorList>
            <person name="Copetti D."/>
            <person name="Sanderson M.J."/>
            <person name="Burquez A."/>
            <person name="Wojciechowski M.F."/>
        </authorList>
    </citation>
    <scope>NUCLEOTIDE SEQUENCE</scope>
    <source>
        <strain evidence="2">SGP5-SGP5p</strain>
        <tissue evidence="2">Aerial part</tissue>
    </source>
</reference>
<sequence>MKLAQKDYELLADYVGRFIHEGLFVKDFNPDMALPSFTNGVRDRCLCENFIIKLHASLGHALKMAKRGHHEGNKSSQGGTERDEKRSIKQNHKEKKENAFKIEPLFNVYKSGILIEIECQIPMDGPKTIKQRLKNKNKDKWYAFCKGYRHDTKYY</sequence>
<evidence type="ECO:0000313" key="2">
    <source>
        <dbReference type="EMBL" id="KAJ8435098.1"/>
    </source>
</evidence>
<dbReference type="AlphaFoldDB" id="A0A9Q1K1K8"/>
<keyword evidence="3" id="KW-1185">Reference proteome</keyword>
<name>A0A9Q1K1K8_9CARY</name>
<gene>
    <name evidence="2" type="ORF">Cgig2_033206</name>
</gene>
<comment type="caution">
    <text evidence="2">The sequence shown here is derived from an EMBL/GenBank/DDBJ whole genome shotgun (WGS) entry which is preliminary data.</text>
</comment>
<evidence type="ECO:0000256" key="1">
    <source>
        <dbReference type="SAM" id="MobiDB-lite"/>
    </source>
</evidence>
<dbReference type="EMBL" id="JAKOGI010000433">
    <property type="protein sequence ID" value="KAJ8435098.1"/>
    <property type="molecule type" value="Genomic_DNA"/>
</dbReference>
<evidence type="ECO:0000313" key="3">
    <source>
        <dbReference type="Proteomes" id="UP001153076"/>
    </source>
</evidence>
<proteinExistence type="predicted"/>
<feature type="region of interest" description="Disordered" evidence="1">
    <location>
        <begin position="65"/>
        <end position="94"/>
    </location>
</feature>
<dbReference type="Proteomes" id="UP001153076">
    <property type="component" value="Unassembled WGS sequence"/>
</dbReference>
<organism evidence="2 3">
    <name type="scientific">Carnegiea gigantea</name>
    <dbReference type="NCBI Taxonomy" id="171969"/>
    <lineage>
        <taxon>Eukaryota</taxon>
        <taxon>Viridiplantae</taxon>
        <taxon>Streptophyta</taxon>
        <taxon>Embryophyta</taxon>
        <taxon>Tracheophyta</taxon>
        <taxon>Spermatophyta</taxon>
        <taxon>Magnoliopsida</taxon>
        <taxon>eudicotyledons</taxon>
        <taxon>Gunneridae</taxon>
        <taxon>Pentapetalae</taxon>
        <taxon>Caryophyllales</taxon>
        <taxon>Cactineae</taxon>
        <taxon>Cactaceae</taxon>
        <taxon>Cactoideae</taxon>
        <taxon>Echinocereeae</taxon>
        <taxon>Carnegiea</taxon>
    </lineage>
</organism>
<protein>
    <submittedName>
        <fullName evidence="2">Uncharacterized protein</fullName>
    </submittedName>
</protein>
<accession>A0A9Q1K1K8</accession>